<gene>
    <name evidence="2" type="ORF">G1H11_20690</name>
</gene>
<dbReference type="Pfam" id="PF12680">
    <property type="entry name" value="SnoaL_2"/>
    <property type="match status" value="1"/>
</dbReference>
<dbReference type="InterPro" id="IPR032710">
    <property type="entry name" value="NTF2-like_dom_sf"/>
</dbReference>
<dbReference type="EMBL" id="JAAGOB010000013">
    <property type="protein sequence ID" value="NED97721.1"/>
    <property type="molecule type" value="Genomic_DNA"/>
</dbReference>
<dbReference type="SUPFAM" id="SSF54427">
    <property type="entry name" value="NTF2-like"/>
    <property type="match status" value="1"/>
</dbReference>
<sequence>MIDEISPSPALRTALAYHRAWTSGDLDAAIAYVAADIFCRAPGEDIKGKDAYREYLGGFLQVFTGLTDVAALGDGERALLFYYPHTATTSTAPAAEHFTVREGQIVESLLIFDRLSYAPPQQQ</sequence>
<dbReference type="InterPro" id="IPR037401">
    <property type="entry name" value="SnoaL-like"/>
</dbReference>
<protein>
    <submittedName>
        <fullName evidence="2">Nuclear transport factor 2 family protein</fullName>
    </submittedName>
</protein>
<evidence type="ECO:0000259" key="1">
    <source>
        <dbReference type="Pfam" id="PF12680"/>
    </source>
</evidence>
<keyword evidence="3" id="KW-1185">Reference proteome</keyword>
<evidence type="ECO:0000313" key="2">
    <source>
        <dbReference type="EMBL" id="NED97721.1"/>
    </source>
</evidence>
<reference evidence="2 3" key="1">
    <citation type="submission" date="2020-02" db="EMBL/GenBank/DDBJ databases">
        <authorList>
            <person name="Li X.-J."/>
            <person name="Feng X.-M."/>
        </authorList>
    </citation>
    <scope>NUCLEOTIDE SEQUENCE [LARGE SCALE GENOMIC DNA]</scope>
    <source>
        <strain evidence="2 3">CGMCC 4.7225</strain>
    </source>
</reference>
<proteinExistence type="predicted"/>
<accession>A0A6N9YRQ1</accession>
<dbReference type="Proteomes" id="UP000469185">
    <property type="component" value="Unassembled WGS sequence"/>
</dbReference>
<dbReference type="Gene3D" id="3.10.450.50">
    <property type="match status" value="1"/>
</dbReference>
<comment type="caution">
    <text evidence="2">The sequence shown here is derived from an EMBL/GenBank/DDBJ whole genome shotgun (WGS) entry which is preliminary data.</text>
</comment>
<dbReference type="AlphaFoldDB" id="A0A6N9YRQ1"/>
<name>A0A6N9YRQ1_9ACTN</name>
<organism evidence="2 3">
    <name type="scientific">Phytoactinopolyspora alkaliphila</name>
    <dbReference type="NCBI Taxonomy" id="1783498"/>
    <lineage>
        <taxon>Bacteria</taxon>
        <taxon>Bacillati</taxon>
        <taxon>Actinomycetota</taxon>
        <taxon>Actinomycetes</taxon>
        <taxon>Jiangellales</taxon>
        <taxon>Jiangellaceae</taxon>
        <taxon>Phytoactinopolyspora</taxon>
    </lineage>
</organism>
<evidence type="ECO:0000313" key="3">
    <source>
        <dbReference type="Proteomes" id="UP000469185"/>
    </source>
</evidence>
<feature type="domain" description="SnoaL-like" evidence="1">
    <location>
        <begin position="16"/>
        <end position="107"/>
    </location>
</feature>